<proteinExistence type="inferred from homology"/>
<dbReference type="Proteomes" id="UP001461498">
    <property type="component" value="Unassembled WGS sequence"/>
</dbReference>
<sequence length="159" mass="17299">MSQSKTTESYKPEKLRLLPKIINGGIAGMISFAIVFPLDLVKTRLQNQPIGPHGERMYTSMFDCFKKTIKAEGILGMYRGSAVTIMMVTPEKAVKLSANDFFRYHLTTGPGQLPLEREMIAGGLAGLAQVIVTNPMELLKIQLQDAGRAAVATSGDLKG</sequence>
<organism evidence="11 12">
    <name type="scientific">Rhynocoris fuscipes</name>
    <dbReference type="NCBI Taxonomy" id="488301"/>
    <lineage>
        <taxon>Eukaryota</taxon>
        <taxon>Metazoa</taxon>
        <taxon>Ecdysozoa</taxon>
        <taxon>Arthropoda</taxon>
        <taxon>Hexapoda</taxon>
        <taxon>Insecta</taxon>
        <taxon>Pterygota</taxon>
        <taxon>Neoptera</taxon>
        <taxon>Paraneoptera</taxon>
        <taxon>Hemiptera</taxon>
        <taxon>Heteroptera</taxon>
        <taxon>Panheteroptera</taxon>
        <taxon>Cimicomorpha</taxon>
        <taxon>Reduviidae</taxon>
        <taxon>Harpactorinae</taxon>
        <taxon>Harpactorini</taxon>
        <taxon>Rhynocoris</taxon>
    </lineage>
</organism>
<evidence type="ECO:0000256" key="1">
    <source>
        <dbReference type="ARBA" id="ARBA00004448"/>
    </source>
</evidence>
<dbReference type="GO" id="GO:0015183">
    <property type="term" value="F:L-aspartate transmembrane transporter activity"/>
    <property type="evidence" value="ECO:0007669"/>
    <property type="project" value="TreeGrafter"/>
</dbReference>
<keyword evidence="12" id="KW-1185">Reference proteome</keyword>
<dbReference type="EMBL" id="JAPXFL010000012">
    <property type="protein sequence ID" value="KAK9498519.1"/>
    <property type="molecule type" value="Genomic_DNA"/>
</dbReference>
<dbReference type="InterPro" id="IPR018108">
    <property type="entry name" value="MCP_transmembrane"/>
</dbReference>
<dbReference type="PANTHER" id="PTHR45678:SF5">
    <property type="entry name" value="AT03939P-RELATED"/>
    <property type="match status" value="1"/>
</dbReference>
<dbReference type="PANTHER" id="PTHR45678">
    <property type="entry name" value="MITOCHONDRIAL 2-OXODICARBOXYLATE CARRIER 1-RELATED"/>
    <property type="match status" value="1"/>
</dbReference>
<dbReference type="SUPFAM" id="SSF103506">
    <property type="entry name" value="Mitochondrial carrier"/>
    <property type="match status" value="1"/>
</dbReference>
<evidence type="ECO:0000256" key="8">
    <source>
        <dbReference type="PROSITE-ProRule" id="PRU00282"/>
    </source>
</evidence>
<protein>
    <submittedName>
        <fullName evidence="11">Uncharacterized protein</fullName>
    </submittedName>
</protein>
<feature type="transmembrane region" description="Helical" evidence="10">
    <location>
        <begin position="21"/>
        <end position="38"/>
    </location>
</feature>
<keyword evidence="5 10" id="KW-1133">Transmembrane helix</keyword>
<keyword evidence="4" id="KW-0999">Mitochondrion inner membrane</keyword>
<accession>A0AAW1CM12</accession>
<dbReference type="PROSITE" id="PS50920">
    <property type="entry name" value="SOLCAR"/>
    <property type="match status" value="1"/>
</dbReference>
<gene>
    <name evidence="11" type="ORF">O3M35_003136</name>
</gene>
<dbReference type="EMBL" id="JAPXFL010000012">
    <property type="protein sequence ID" value="KAK9498520.1"/>
    <property type="molecule type" value="Genomic_DNA"/>
</dbReference>
<dbReference type="Pfam" id="PF00153">
    <property type="entry name" value="Mito_carr"/>
    <property type="match status" value="2"/>
</dbReference>
<keyword evidence="3 8" id="KW-0812">Transmembrane</keyword>
<evidence type="ECO:0000256" key="3">
    <source>
        <dbReference type="ARBA" id="ARBA00022692"/>
    </source>
</evidence>
<dbReference type="InterPro" id="IPR051028">
    <property type="entry name" value="Mito_Solute_Carrier"/>
</dbReference>
<evidence type="ECO:0000256" key="4">
    <source>
        <dbReference type="ARBA" id="ARBA00022792"/>
    </source>
</evidence>
<evidence type="ECO:0000256" key="2">
    <source>
        <dbReference type="ARBA" id="ARBA00006375"/>
    </source>
</evidence>
<keyword evidence="6" id="KW-0496">Mitochondrion</keyword>
<dbReference type="GO" id="GO:0005743">
    <property type="term" value="C:mitochondrial inner membrane"/>
    <property type="evidence" value="ECO:0007669"/>
    <property type="project" value="UniProtKB-SubCell"/>
</dbReference>
<dbReference type="InterPro" id="IPR023395">
    <property type="entry name" value="MCP_dom_sf"/>
</dbReference>
<reference evidence="11 12" key="1">
    <citation type="submission" date="2022-12" db="EMBL/GenBank/DDBJ databases">
        <title>Chromosome-level genome assembly of true bugs.</title>
        <authorList>
            <person name="Ma L."/>
            <person name="Li H."/>
        </authorList>
    </citation>
    <scope>NUCLEOTIDE SEQUENCE [LARGE SCALE GENOMIC DNA]</scope>
    <source>
        <strain evidence="11">Lab_2022b</strain>
    </source>
</reference>
<dbReference type="GO" id="GO:0005313">
    <property type="term" value="F:L-glutamate transmembrane transporter activity"/>
    <property type="evidence" value="ECO:0007669"/>
    <property type="project" value="TreeGrafter"/>
</dbReference>
<name>A0AAW1CM12_9HEMI</name>
<dbReference type="AlphaFoldDB" id="A0AAW1CM12"/>
<dbReference type="Gene3D" id="1.50.40.10">
    <property type="entry name" value="Mitochondrial carrier domain"/>
    <property type="match status" value="1"/>
</dbReference>
<comment type="similarity">
    <text evidence="2 9">Belongs to the mitochondrial carrier (TC 2.A.29) family.</text>
</comment>
<comment type="subcellular location">
    <subcellularLocation>
        <location evidence="1">Mitochondrion inner membrane</location>
        <topology evidence="1">Multi-pass membrane protein</topology>
    </subcellularLocation>
</comment>
<evidence type="ECO:0000256" key="9">
    <source>
        <dbReference type="RuleBase" id="RU000488"/>
    </source>
</evidence>
<comment type="caution">
    <text evidence="11">The sequence shown here is derived from an EMBL/GenBank/DDBJ whole genome shotgun (WGS) entry which is preliminary data.</text>
</comment>
<feature type="repeat" description="Solcar" evidence="8">
    <location>
        <begin position="15"/>
        <end position="105"/>
    </location>
</feature>
<evidence type="ECO:0000256" key="7">
    <source>
        <dbReference type="ARBA" id="ARBA00023136"/>
    </source>
</evidence>
<keyword evidence="7 8" id="KW-0472">Membrane</keyword>
<evidence type="ECO:0000256" key="5">
    <source>
        <dbReference type="ARBA" id="ARBA00022989"/>
    </source>
</evidence>
<evidence type="ECO:0000313" key="12">
    <source>
        <dbReference type="Proteomes" id="UP001461498"/>
    </source>
</evidence>
<evidence type="ECO:0000256" key="10">
    <source>
        <dbReference type="SAM" id="Phobius"/>
    </source>
</evidence>
<evidence type="ECO:0000313" key="11">
    <source>
        <dbReference type="EMBL" id="KAK9498520.1"/>
    </source>
</evidence>
<keyword evidence="9" id="KW-0813">Transport</keyword>
<evidence type="ECO:0000256" key="6">
    <source>
        <dbReference type="ARBA" id="ARBA00023128"/>
    </source>
</evidence>
<dbReference type="GO" id="GO:0043490">
    <property type="term" value="P:malate-aspartate shuttle"/>
    <property type="evidence" value="ECO:0007669"/>
    <property type="project" value="TreeGrafter"/>
</dbReference>